<dbReference type="EMBL" id="CP009122">
    <property type="protein sequence ID" value="AJA09676.1"/>
    <property type="molecule type" value="Genomic_DNA"/>
</dbReference>
<dbReference type="SUPFAM" id="SSF53955">
    <property type="entry name" value="Lysozyme-like"/>
    <property type="match status" value="1"/>
</dbReference>
<gene>
    <name evidence="1" type="ORF">SKP52_13955</name>
</gene>
<dbReference type="STRING" id="1515612.SKP52_13955"/>
<dbReference type="HOGENOM" id="CLU_125486_0_0_5"/>
<proteinExistence type="predicted"/>
<evidence type="ECO:0000313" key="2">
    <source>
        <dbReference type="Proteomes" id="UP000030907"/>
    </source>
</evidence>
<dbReference type="InterPro" id="IPR023346">
    <property type="entry name" value="Lysozyme-like_dom_sf"/>
</dbReference>
<evidence type="ECO:0000313" key="1">
    <source>
        <dbReference type="EMBL" id="AJA09676.1"/>
    </source>
</evidence>
<keyword evidence="2" id="KW-1185">Reference proteome</keyword>
<organism evidence="1 2">
    <name type="scientific">Sphingopyxis fribergensis</name>
    <dbReference type="NCBI Taxonomy" id="1515612"/>
    <lineage>
        <taxon>Bacteria</taxon>
        <taxon>Pseudomonadati</taxon>
        <taxon>Pseudomonadota</taxon>
        <taxon>Alphaproteobacteria</taxon>
        <taxon>Sphingomonadales</taxon>
        <taxon>Sphingomonadaceae</taxon>
        <taxon>Sphingopyxis</taxon>
    </lineage>
</organism>
<dbReference type="AlphaFoldDB" id="A0A0A7PHX9"/>
<reference evidence="1 2" key="1">
    <citation type="journal article" date="2015" name="Int. J. Syst. Evol. Microbiol.">
        <title>Description of Sphingopyxis fribergensis sp. nov. - a soil bacterium with the ability to degrade styrene and phenylacetic acid.</title>
        <authorList>
            <person name="Oelschlagel M."/>
            <person name="Ruckert C."/>
            <person name="Kalinowski J."/>
            <person name="Schmidt G."/>
            <person name="Schlomann M."/>
            <person name="Tischler D."/>
        </authorList>
    </citation>
    <scope>NUCLEOTIDE SEQUENCE [LARGE SCALE GENOMIC DNA]</scope>
    <source>
        <strain evidence="1 2">Kp5.2</strain>
    </source>
</reference>
<dbReference type="Proteomes" id="UP000030907">
    <property type="component" value="Chromosome"/>
</dbReference>
<dbReference type="RefSeq" id="WP_405053483.1">
    <property type="nucleotide sequence ID" value="NZ_CP009122.1"/>
</dbReference>
<protein>
    <submittedName>
        <fullName evidence="1">Uncharacterized protein</fullName>
    </submittedName>
</protein>
<accession>A0A0A7PHX9</accession>
<name>A0A0A7PHX9_9SPHN</name>
<dbReference type="CDD" id="cd13400">
    <property type="entry name" value="LT_IagB-like"/>
    <property type="match status" value="1"/>
</dbReference>
<dbReference type="KEGG" id="sphk:SKP52_13955"/>
<sequence length="187" mass="20758">MNIFRFPRTAEAVRSHIRGRVPQSLRFGAAAAIFTLAFGLSLPAMARAPVATANAEIARCIRSAAHGKPWLERTLWGLRDQEGGWIGAAVVNSNGTHDLGPLQINSWWVPKIAALVRRSETHVRHWLQNDACFNAEAARWIFLSGLAVTGDYWKAIGVYHSPTAWRQARYATSVAAHLQKRYGKAIF</sequence>